<sequence>MAYKFIDTNEANLKSYASIQTIINGFNLDTELCGYRTLNVSGRSVFGRDIETMKFSSRKSAGSKSTRNNSNKAGTNKFFSSDVQSVVIEVEFLLEAPTNELFRELLSKFITILHQEEAKWTWTDDPNFYYTGTISEIGDFKEDKNSVISTFKILCVDPMKTSIETYVLKGNGKEIEMPDFKEEIDILEMKFVLNSDSNKFTFENMNGNGKTIFSYLFKSNNRINILLEEQKCLLNGRNLMPAMDLMSDFEDFFVNPKDTILLSSACDYEIKYKLRSY</sequence>
<dbReference type="Gene3D" id="2.60.120.860">
    <property type="match status" value="1"/>
</dbReference>
<dbReference type="Gene3D" id="2.40.30.200">
    <property type="match status" value="1"/>
</dbReference>
<dbReference type="AlphaFoldDB" id="A0A6N2T542"/>
<name>A0A6N2T542_9FIRM</name>
<evidence type="ECO:0000313" key="2">
    <source>
        <dbReference type="EMBL" id="VYS99878.1"/>
    </source>
</evidence>
<evidence type="ECO:0000259" key="1">
    <source>
        <dbReference type="Pfam" id="PF22768"/>
    </source>
</evidence>
<dbReference type="InterPro" id="IPR054738">
    <property type="entry name" value="Siphovirus-type_tail_C"/>
</dbReference>
<reference evidence="2" key="1">
    <citation type="submission" date="2019-11" db="EMBL/GenBank/DDBJ databases">
        <authorList>
            <person name="Feng L."/>
        </authorList>
    </citation>
    <scope>NUCLEOTIDE SEQUENCE</scope>
    <source>
        <strain evidence="2">AvaginalisLFYP127</strain>
    </source>
</reference>
<organism evidence="2">
    <name type="scientific">Anaerococcus vaginalis</name>
    <dbReference type="NCBI Taxonomy" id="33037"/>
    <lineage>
        <taxon>Bacteria</taxon>
        <taxon>Bacillati</taxon>
        <taxon>Bacillota</taxon>
        <taxon>Tissierellia</taxon>
        <taxon>Tissierellales</taxon>
        <taxon>Peptoniphilaceae</taxon>
        <taxon>Anaerococcus</taxon>
    </lineage>
</organism>
<proteinExistence type="predicted"/>
<dbReference type="RefSeq" id="WP_156329035.1">
    <property type="nucleotide sequence ID" value="NZ_CACRSW010000023.1"/>
</dbReference>
<gene>
    <name evidence="2" type="ORF">AVLFYP127_00457</name>
</gene>
<dbReference type="InterPro" id="IPR006520">
    <property type="entry name" value="Dit_BPSPP_N"/>
</dbReference>
<accession>A0A6N2T542</accession>
<dbReference type="EMBL" id="CACRSW010000023">
    <property type="protein sequence ID" value="VYS99878.1"/>
    <property type="molecule type" value="Genomic_DNA"/>
</dbReference>
<dbReference type="NCBIfam" id="TIGR01633">
    <property type="entry name" value="phi3626_gp14_N"/>
    <property type="match status" value="1"/>
</dbReference>
<feature type="domain" description="Siphovirus-type tail component C-terminal" evidence="1">
    <location>
        <begin position="189"/>
        <end position="274"/>
    </location>
</feature>
<dbReference type="Pfam" id="PF22768">
    <property type="entry name" value="SPP1_Dit"/>
    <property type="match status" value="1"/>
</dbReference>
<protein>
    <submittedName>
        <fullName evidence="2">Phage tail protein</fullName>
    </submittedName>
</protein>